<proteinExistence type="predicted"/>
<dbReference type="GO" id="GO:0003676">
    <property type="term" value="F:nucleic acid binding"/>
    <property type="evidence" value="ECO:0007669"/>
    <property type="project" value="InterPro"/>
</dbReference>
<dbReference type="Gene3D" id="2.40.50.140">
    <property type="entry name" value="Nucleic acid-binding proteins"/>
    <property type="match status" value="4"/>
</dbReference>
<dbReference type="InterPro" id="IPR003029">
    <property type="entry name" value="S1_domain"/>
</dbReference>
<dbReference type="InterPro" id="IPR035104">
    <property type="entry name" value="Ribosomal_protein_S1-like"/>
</dbReference>
<dbReference type="InterPro" id="IPR052757">
    <property type="entry name" value="Ribosomal_protein_S1"/>
</dbReference>
<evidence type="ECO:0000313" key="4">
    <source>
        <dbReference type="Proteomes" id="UP000179023"/>
    </source>
</evidence>
<feature type="domain" description="S1 motif" evidence="2">
    <location>
        <begin position="229"/>
        <end position="297"/>
    </location>
</feature>
<dbReference type="PROSITE" id="PS50126">
    <property type="entry name" value="S1"/>
    <property type="match status" value="4"/>
</dbReference>
<feature type="region of interest" description="Disordered" evidence="1">
    <location>
        <begin position="381"/>
        <end position="411"/>
    </location>
</feature>
<name>A0A1G2KJT1_9BACT</name>
<accession>A0A1G2KJT1</accession>
<dbReference type="SMART" id="SM00316">
    <property type="entry name" value="S1"/>
    <property type="match status" value="4"/>
</dbReference>
<gene>
    <name evidence="3" type="ORF">A3C07_01915</name>
</gene>
<dbReference type="PANTHER" id="PTHR47559:SF1">
    <property type="entry name" value="OS03G0844900 PROTEIN"/>
    <property type="match status" value="1"/>
</dbReference>
<feature type="domain" description="S1 motif" evidence="2">
    <location>
        <begin position="314"/>
        <end position="381"/>
    </location>
</feature>
<feature type="domain" description="S1 motif" evidence="2">
    <location>
        <begin position="134"/>
        <end position="212"/>
    </location>
</feature>
<feature type="domain" description="S1 motif" evidence="2">
    <location>
        <begin position="49"/>
        <end position="116"/>
    </location>
</feature>
<evidence type="ECO:0000256" key="1">
    <source>
        <dbReference type="SAM" id="MobiDB-lite"/>
    </source>
</evidence>
<organism evidence="3 4">
    <name type="scientific">Candidatus Sungbacteria bacterium RIFCSPHIGHO2_02_FULL_47_11</name>
    <dbReference type="NCBI Taxonomy" id="1802270"/>
    <lineage>
        <taxon>Bacteria</taxon>
        <taxon>Candidatus Sungiibacteriota</taxon>
    </lineage>
</organism>
<dbReference type="EMBL" id="MHQI01000034">
    <property type="protein sequence ID" value="OGZ99692.1"/>
    <property type="molecule type" value="Genomic_DNA"/>
</dbReference>
<reference evidence="3 4" key="1">
    <citation type="journal article" date="2016" name="Nat. Commun.">
        <title>Thousands of microbial genomes shed light on interconnected biogeochemical processes in an aquifer system.</title>
        <authorList>
            <person name="Anantharaman K."/>
            <person name="Brown C.T."/>
            <person name="Hug L.A."/>
            <person name="Sharon I."/>
            <person name="Castelle C.J."/>
            <person name="Probst A.J."/>
            <person name="Thomas B.C."/>
            <person name="Singh A."/>
            <person name="Wilkins M.J."/>
            <person name="Karaoz U."/>
            <person name="Brodie E.L."/>
            <person name="Williams K.H."/>
            <person name="Hubbard S.S."/>
            <person name="Banfield J.F."/>
        </authorList>
    </citation>
    <scope>NUCLEOTIDE SEQUENCE [LARGE SCALE GENOMIC DNA]</scope>
</reference>
<evidence type="ECO:0000259" key="2">
    <source>
        <dbReference type="PROSITE" id="PS50126"/>
    </source>
</evidence>
<dbReference type="PRINTS" id="PR00681">
    <property type="entry name" value="RIBOSOMALS1"/>
</dbReference>
<dbReference type="SUPFAM" id="SSF50249">
    <property type="entry name" value="Nucleic acid-binding proteins"/>
    <property type="match status" value="4"/>
</dbReference>
<sequence length="411" mass="45762">MPNNTAAANNNVENEATSRAAFLNDSERFRHPMEQLLKTAPSSSFIRAGEIVEGEVLGKDGPRLFVDLGIRGTGIVYGHEYRAAHDLVKNLKTGGRISAKVVEPDNEEGYVELSLKEAGDEKRWIDLKKNMAEGTLLELPVLEANRGGLILEAFNIKGFIPTSQLSSKHYPRVEGGEKDKILQELQKLIGQIISVKVLDVDQNENKLIFTERGQDEERLRGALTRYKTGEVVEGEITGVVDFGAFMKFNEAGLEGLIHISEIDWSLIEDPRQVLKPGDKMKAKIIDIQGDKISLSLKALKDDPWAHVSKKYRKGELVRGKTTKFNPFGAFVELEPNVQGLVHISEFGTEILMREELEIGKEYDFKVLLVDPAEHRMALGVVRKEPEPEREEESADADTPLIANAPIDEKAA</sequence>
<dbReference type="AlphaFoldDB" id="A0A1G2KJT1"/>
<dbReference type="Pfam" id="PF00575">
    <property type="entry name" value="S1"/>
    <property type="match status" value="4"/>
</dbReference>
<dbReference type="InterPro" id="IPR012340">
    <property type="entry name" value="NA-bd_OB-fold"/>
</dbReference>
<dbReference type="CDD" id="cd00164">
    <property type="entry name" value="S1_like"/>
    <property type="match status" value="1"/>
</dbReference>
<protein>
    <recommendedName>
        <fullName evidence="2">S1 motif domain-containing protein</fullName>
    </recommendedName>
</protein>
<dbReference type="PANTHER" id="PTHR47559">
    <property type="entry name" value="OS03G0844900 PROTEIN"/>
    <property type="match status" value="1"/>
</dbReference>
<evidence type="ECO:0000313" key="3">
    <source>
        <dbReference type="EMBL" id="OGZ99692.1"/>
    </source>
</evidence>
<dbReference type="Proteomes" id="UP000179023">
    <property type="component" value="Unassembled WGS sequence"/>
</dbReference>
<dbReference type="STRING" id="1802270.A3C07_01915"/>
<comment type="caution">
    <text evidence="3">The sequence shown here is derived from an EMBL/GenBank/DDBJ whole genome shotgun (WGS) entry which is preliminary data.</text>
</comment>